<gene>
    <name evidence="6" type="ORF">AMELA_G00058590</name>
</gene>
<evidence type="ECO:0000313" key="7">
    <source>
        <dbReference type="Proteomes" id="UP000593565"/>
    </source>
</evidence>
<feature type="coiled-coil region" evidence="4">
    <location>
        <begin position="70"/>
        <end position="111"/>
    </location>
</feature>
<evidence type="ECO:0000256" key="2">
    <source>
        <dbReference type="ARBA" id="ARBA00022771"/>
    </source>
</evidence>
<dbReference type="PANTHER" id="PTHR25465:SF32">
    <property type="entry name" value="BLOODTHIRSTY-RELATED GENE FAMILY, MEMBER 16 ISOFORM X1-RELATED"/>
    <property type="match status" value="1"/>
</dbReference>
<dbReference type="InterPro" id="IPR051051">
    <property type="entry name" value="E3_ubiq-ligase_TRIM/RNF"/>
</dbReference>
<keyword evidence="2" id="KW-0863">Zinc-finger</keyword>
<dbReference type="AlphaFoldDB" id="A0A7J6B112"/>
<accession>A0A7J6B112</accession>
<keyword evidence="1" id="KW-0479">Metal-binding</keyword>
<dbReference type="Pfam" id="PF25600">
    <property type="entry name" value="TRIM_CC"/>
    <property type="match status" value="1"/>
</dbReference>
<comment type="caution">
    <text evidence="6">The sequence shown here is derived from an EMBL/GenBank/DDBJ whole genome shotgun (WGS) entry which is preliminary data.</text>
</comment>
<sequence length="172" mass="20850">MEEESQERKRHLVETQKHVQKIIQNRQEKIEEIKQSTELDKKHTDKEKTESMKMFSALMHCIERSQADLLKVIEEKQKTTERQAEQFIRELEEEVIELKKKNNEMEQLLHTQDHFKFLQIFPFLHGPLHNKNWNVVRNNSRLNVETLRRTLRQLQESLNEEMKKLPEIGKLL</sequence>
<dbReference type="InterPro" id="IPR058030">
    <property type="entry name" value="TRIM8/14/16/25/29/45/65_CC"/>
</dbReference>
<keyword evidence="4" id="KW-0175">Coiled coil</keyword>
<proteinExistence type="predicted"/>
<name>A0A7J6B112_AMEME</name>
<keyword evidence="7" id="KW-1185">Reference proteome</keyword>
<dbReference type="Proteomes" id="UP000593565">
    <property type="component" value="Unassembled WGS sequence"/>
</dbReference>
<feature type="domain" description="TRIM8/14/16/25/29/45/65 coiled-coil region" evidence="5">
    <location>
        <begin position="23"/>
        <end position="164"/>
    </location>
</feature>
<dbReference type="PANTHER" id="PTHR25465">
    <property type="entry name" value="B-BOX DOMAIN CONTAINING"/>
    <property type="match status" value="1"/>
</dbReference>
<dbReference type="EMBL" id="JAAGNN010000005">
    <property type="protein sequence ID" value="KAF4088783.1"/>
    <property type="molecule type" value="Genomic_DNA"/>
</dbReference>
<evidence type="ECO:0000256" key="3">
    <source>
        <dbReference type="ARBA" id="ARBA00022833"/>
    </source>
</evidence>
<reference evidence="6 7" key="1">
    <citation type="submission" date="2020-02" db="EMBL/GenBank/DDBJ databases">
        <title>A chromosome-scale genome assembly of the black bullhead catfish (Ameiurus melas).</title>
        <authorList>
            <person name="Wen M."/>
            <person name="Zham M."/>
            <person name="Cabau C."/>
            <person name="Klopp C."/>
            <person name="Donnadieu C."/>
            <person name="Roques C."/>
            <person name="Bouchez O."/>
            <person name="Lampietro C."/>
            <person name="Jouanno E."/>
            <person name="Herpin A."/>
            <person name="Louis A."/>
            <person name="Berthelot C."/>
            <person name="Parey E."/>
            <person name="Roest-Crollius H."/>
            <person name="Braasch I."/>
            <person name="Postlethwait J."/>
            <person name="Robinson-Rechavi M."/>
            <person name="Echchiki A."/>
            <person name="Begum T."/>
            <person name="Montfort J."/>
            <person name="Schartl M."/>
            <person name="Bobe J."/>
            <person name="Guiguen Y."/>
        </authorList>
    </citation>
    <scope>NUCLEOTIDE SEQUENCE [LARGE SCALE GENOMIC DNA]</scope>
    <source>
        <strain evidence="6">M_S1</strain>
        <tissue evidence="6">Blood</tissue>
    </source>
</reference>
<keyword evidence="3" id="KW-0862">Zinc</keyword>
<organism evidence="6 7">
    <name type="scientific">Ameiurus melas</name>
    <name type="common">Black bullhead</name>
    <name type="synonym">Silurus melas</name>
    <dbReference type="NCBI Taxonomy" id="219545"/>
    <lineage>
        <taxon>Eukaryota</taxon>
        <taxon>Metazoa</taxon>
        <taxon>Chordata</taxon>
        <taxon>Craniata</taxon>
        <taxon>Vertebrata</taxon>
        <taxon>Euteleostomi</taxon>
        <taxon>Actinopterygii</taxon>
        <taxon>Neopterygii</taxon>
        <taxon>Teleostei</taxon>
        <taxon>Ostariophysi</taxon>
        <taxon>Siluriformes</taxon>
        <taxon>Ictaluridae</taxon>
        <taxon>Ameiurus</taxon>
    </lineage>
</organism>
<dbReference type="GO" id="GO:0008270">
    <property type="term" value="F:zinc ion binding"/>
    <property type="evidence" value="ECO:0007669"/>
    <property type="project" value="UniProtKB-KW"/>
</dbReference>
<feature type="coiled-coil region" evidence="4">
    <location>
        <begin position="137"/>
        <end position="164"/>
    </location>
</feature>
<evidence type="ECO:0000259" key="5">
    <source>
        <dbReference type="Pfam" id="PF25600"/>
    </source>
</evidence>
<protein>
    <recommendedName>
        <fullName evidence="5">TRIM8/14/16/25/29/45/65 coiled-coil region domain-containing protein</fullName>
    </recommendedName>
</protein>
<evidence type="ECO:0000256" key="4">
    <source>
        <dbReference type="SAM" id="Coils"/>
    </source>
</evidence>
<evidence type="ECO:0000256" key="1">
    <source>
        <dbReference type="ARBA" id="ARBA00022723"/>
    </source>
</evidence>
<evidence type="ECO:0000313" key="6">
    <source>
        <dbReference type="EMBL" id="KAF4088783.1"/>
    </source>
</evidence>